<dbReference type="RefSeq" id="WP_158946256.1">
    <property type="nucleotide sequence ID" value="NZ_CP046400.1"/>
</dbReference>
<dbReference type="KEGG" id="psel:GM415_02460"/>
<feature type="transmembrane region" description="Helical" evidence="1">
    <location>
        <begin position="39"/>
        <end position="57"/>
    </location>
</feature>
<dbReference type="AlphaFoldDB" id="A0A6I6JMX1"/>
<protein>
    <recommendedName>
        <fullName evidence="4">DUF2842 domain-containing protein</fullName>
    </recommendedName>
</protein>
<keyword evidence="3" id="KW-1185">Reference proteome</keyword>
<keyword evidence="1" id="KW-0812">Transmembrane</keyword>
<evidence type="ECO:0008006" key="4">
    <source>
        <dbReference type="Google" id="ProtNLM"/>
    </source>
</evidence>
<evidence type="ECO:0000313" key="3">
    <source>
        <dbReference type="Proteomes" id="UP000428328"/>
    </source>
</evidence>
<dbReference type="EMBL" id="CP046400">
    <property type="protein sequence ID" value="QGY39044.1"/>
    <property type="molecule type" value="Genomic_DNA"/>
</dbReference>
<name>A0A6I6JMX1_9BACT</name>
<proteinExistence type="predicted"/>
<reference evidence="2 3" key="1">
    <citation type="submission" date="2019-11" db="EMBL/GenBank/DDBJ databases">
        <authorList>
            <person name="Zheng R.K."/>
            <person name="Sun C.M."/>
        </authorList>
    </citation>
    <scope>NUCLEOTIDE SEQUENCE [LARGE SCALE GENOMIC DNA]</scope>
    <source>
        <strain evidence="2 3">SRB007</strain>
    </source>
</reference>
<evidence type="ECO:0000313" key="2">
    <source>
        <dbReference type="EMBL" id="QGY39044.1"/>
    </source>
</evidence>
<organism evidence="2 3">
    <name type="scientific">Pseudodesulfovibrio cashew</name>
    <dbReference type="NCBI Taxonomy" id="2678688"/>
    <lineage>
        <taxon>Bacteria</taxon>
        <taxon>Pseudomonadati</taxon>
        <taxon>Thermodesulfobacteriota</taxon>
        <taxon>Desulfovibrionia</taxon>
        <taxon>Desulfovibrionales</taxon>
        <taxon>Desulfovibrionaceae</taxon>
    </lineage>
</organism>
<gene>
    <name evidence="2" type="ORF">GM415_02460</name>
</gene>
<keyword evidence="1" id="KW-0472">Membrane</keyword>
<dbReference type="Proteomes" id="UP000428328">
    <property type="component" value="Chromosome"/>
</dbReference>
<sequence length="75" mass="8193">MAKLPFVFKVWLCVWVLVTLLSIAIRSLGQPLPLFVQTLIVSAILVPLMVYVIIPYLSRGGGNRSPQAKAEEGGL</sequence>
<keyword evidence="1" id="KW-1133">Transmembrane helix</keyword>
<accession>A0A6I6JMX1</accession>
<evidence type="ECO:0000256" key="1">
    <source>
        <dbReference type="SAM" id="Phobius"/>
    </source>
</evidence>